<sequence length="744" mass="78444">VGVHSAKFENERVSANILAAIERYHIHHPVVNDAEAKMWTQLGIACWPTLLILDPNGHPMFILVGEGHRERLQLYVDCMVEYFSSNGSLSKSPVPLAPTAHFAATGSVLLYPGKVATYPDGLVISDTGHNRILLTDKMGNVKKVVGSGEQGMADGTFTCASFNNPQGVVYHSSNVIFVADTENHAIRKVDLNTEEVKTIAGTGKQGTDLEGGLRGPKQAISSPWDLCLTKSLGQAEDADDNLLLVAMAGTHQIWGVFLADGDWLKEGQNSSSTTVQPHLPPPAPSVPLTGGAPLPPPPPGGSLPTPPPPHQDQTSSTTPTSPPVRPAPPPPTSAPSPPPPPGPPPPQGPPPPPLSPVRPAPPPPPSANSSAPPPPPPAGTAPPPPPPGTVPLPPNRSTLARTSVPETCSYSIGTVLRLAGSGAEENRNTTYPSRAGFAQPSGICVGVHQGDRALYIADAESSSVRMFSLTNGAVKAVVGGARDPLDLFAYGDVDGKGIDAKLQHPLGVATIGELIYVADSYNHKIKVLKPSGKSHILTTISSGSNEEKFNEPGGLCASEDGSSLYIADTNNHAIKVLSLKDNSVKQLRVRLTDEADSSSQDVIDPKSALEEVVKMVLGGHETQVVLRLVLALPEGAELNKGAPNKWTITTTNQQISLPSSQGQLQEVTEVPVSLNLNSETVPELSLIVSATVYICLSSGVCTRATSSCAVKFKTTNAPMKKDPYRFFPFWTLSWSHQPIQPLLL</sequence>
<evidence type="ECO:0000313" key="4">
    <source>
        <dbReference type="Proteomes" id="UP000283509"/>
    </source>
</evidence>
<accession>A0A3R7PW59</accession>
<dbReference type="Gene3D" id="2.120.10.30">
    <property type="entry name" value="TolB, C-terminal domain"/>
    <property type="match status" value="3"/>
</dbReference>
<dbReference type="SUPFAM" id="SSF75011">
    <property type="entry name" value="3-carboxy-cis,cis-mucoante lactonizing enzyme"/>
    <property type="match status" value="1"/>
</dbReference>
<evidence type="ECO:0008006" key="5">
    <source>
        <dbReference type="Google" id="ProtNLM"/>
    </source>
</evidence>
<dbReference type="PANTHER" id="PTHR46388">
    <property type="entry name" value="NHL REPEAT-CONTAINING PROTEIN 2"/>
    <property type="match status" value="1"/>
</dbReference>
<dbReference type="InterPro" id="IPR036249">
    <property type="entry name" value="Thioredoxin-like_sf"/>
</dbReference>
<dbReference type="STRING" id="6689.A0A3R7PW59"/>
<dbReference type="Gene3D" id="3.40.30.10">
    <property type="entry name" value="Glutaredoxin"/>
    <property type="match status" value="1"/>
</dbReference>
<feature type="compositionally biased region" description="Pro residues" evidence="2">
    <location>
        <begin position="293"/>
        <end position="310"/>
    </location>
</feature>
<dbReference type="SUPFAM" id="SSF52833">
    <property type="entry name" value="Thioredoxin-like"/>
    <property type="match status" value="1"/>
</dbReference>
<feature type="compositionally biased region" description="Pro residues" evidence="2">
    <location>
        <begin position="320"/>
        <end position="394"/>
    </location>
</feature>
<dbReference type="Pfam" id="PF01436">
    <property type="entry name" value="NHL"/>
    <property type="match status" value="2"/>
</dbReference>
<dbReference type="PRINTS" id="PR01217">
    <property type="entry name" value="PRICHEXTENSN"/>
</dbReference>
<dbReference type="PANTHER" id="PTHR46388:SF2">
    <property type="entry name" value="NHL REPEAT-CONTAINING PROTEIN 2"/>
    <property type="match status" value="1"/>
</dbReference>
<evidence type="ECO:0000313" key="3">
    <source>
        <dbReference type="EMBL" id="ROT78936.1"/>
    </source>
</evidence>
<feature type="non-terminal residue" evidence="3">
    <location>
        <position position="1"/>
    </location>
</feature>
<dbReference type="InterPro" id="IPR011042">
    <property type="entry name" value="6-blade_b-propeller_TolB-like"/>
</dbReference>
<gene>
    <name evidence="3" type="ORF">C7M84_002332</name>
</gene>
<keyword evidence="4" id="KW-1185">Reference proteome</keyword>
<reference evidence="3 4" key="1">
    <citation type="submission" date="2018-04" db="EMBL/GenBank/DDBJ databases">
        <authorList>
            <person name="Zhang X."/>
            <person name="Yuan J."/>
            <person name="Li F."/>
            <person name="Xiang J."/>
        </authorList>
    </citation>
    <scope>NUCLEOTIDE SEQUENCE [LARGE SCALE GENOMIC DNA]</scope>
    <source>
        <tissue evidence="3">Muscle</tissue>
    </source>
</reference>
<dbReference type="EMBL" id="QCYY01001313">
    <property type="protein sequence ID" value="ROT78936.1"/>
    <property type="molecule type" value="Genomic_DNA"/>
</dbReference>
<reference evidence="3 4" key="2">
    <citation type="submission" date="2019-01" db="EMBL/GenBank/DDBJ databases">
        <title>The decoding of complex shrimp genome reveals the adaptation for benthos swimmer, frequently molting mechanism and breeding impact on genome.</title>
        <authorList>
            <person name="Sun Y."/>
            <person name="Gao Y."/>
            <person name="Yu Y."/>
        </authorList>
    </citation>
    <scope>NUCLEOTIDE SEQUENCE [LARGE SCALE GENOMIC DNA]</scope>
    <source>
        <tissue evidence="3">Muscle</tissue>
    </source>
</reference>
<proteinExistence type="predicted"/>
<keyword evidence="1" id="KW-0677">Repeat</keyword>
<dbReference type="Proteomes" id="UP000283509">
    <property type="component" value="Unassembled WGS sequence"/>
</dbReference>
<comment type="caution">
    <text evidence="3">The sequence shown here is derived from an EMBL/GenBank/DDBJ whole genome shotgun (WGS) entry which is preliminary data.</text>
</comment>
<dbReference type="InterPro" id="IPR001258">
    <property type="entry name" value="NHL_repeat"/>
</dbReference>
<feature type="compositionally biased region" description="Polar residues" evidence="2">
    <location>
        <begin position="395"/>
        <end position="405"/>
    </location>
</feature>
<organism evidence="3 4">
    <name type="scientific">Penaeus vannamei</name>
    <name type="common">Whiteleg shrimp</name>
    <name type="synonym">Litopenaeus vannamei</name>
    <dbReference type="NCBI Taxonomy" id="6689"/>
    <lineage>
        <taxon>Eukaryota</taxon>
        <taxon>Metazoa</taxon>
        <taxon>Ecdysozoa</taxon>
        <taxon>Arthropoda</taxon>
        <taxon>Crustacea</taxon>
        <taxon>Multicrustacea</taxon>
        <taxon>Malacostraca</taxon>
        <taxon>Eumalacostraca</taxon>
        <taxon>Eucarida</taxon>
        <taxon>Decapoda</taxon>
        <taxon>Dendrobranchiata</taxon>
        <taxon>Penaeoidea</taxon>
        <taxon>Penaeidae</taxon>
        <taxon>Penaeus</taxon>
    </lineage>
</organism>
<evidence type="ECO:0000256" key="1">
    <source>
        <dbReference type="ARBA" id="ARBA00022737"/>
    </source>
</evidence>
<dbReference type="AlphaFoldDB" id="A0A3R7PW59"/>
<evidence type="ECO:0000256" key="2">
    <source>
        <dbReference type="SAM" id="MobiDB-lite"/>
    </source>
</evidence>
<feature type="region of interest" description="Disordered" evidence="2">
    <location>
        <begin position="268"/>
        <end position="405"/>
    </location>
</feature>
<protein>
    <recommendedName>
        <fullName evidence="5">NHL repeat-containing protein 2</fullName>
    </recommendedName>
</protein>
<name>A0A3R7PW59_PENVA</name>
<dbReference type="OrthoDB" id="273823at2759"/>